<dbReference type="KEGG" id="fgl:EM308_07930"/>
<dbReference type="EMBL" id="CP017479">
    <property type="protein sequence ID" value="AOW09436.1"/>
    <property type="molecule type" value="Genomic_DNA"/>
</dbReference>
<proteinExistence type="predicted"/>
<sequence length="78" mass="9291">MNTLELKQKIIDKIKSVDDVDLLKQIMNFLQPENPNEIKHLNENELEMVREIDKDLTFKNAFSEEQLTKEDSDWITEL</sequence>
<name>A0AAC9I384_9FLAO</name>
<protein>
    <submittedName>
        <fullName evidence="1">Uncharacterized protein</fullName>
    </submittedName>
</protein>
<dbReference type="Proteomes" id="UP000175968">
    <property type="component" value="Chromosome"/>
</dbReference>
<evidence type="ECO:0000313" key="1">
    <source>
        <dbReference type="EMBL" id="AOW09436.1"/>
    </source>
</evidence>
<dbReference type="AlphaFoldDB" id="A0AAC9I384"/>
<organism evidence="1 2">
    <name type="scientific">Flavobacterium gilvum</name>
    <dbReference type="NCBI Taxonomy" id="1492737"/>
    <lineage>
        <taxon>Bacteria</taxon>
        <taxon>Pseudomonadati</taxon>
        <taxon>Bacteroidota</taxon>
        <taxon>Flavobacteriia</taxon>
        <taxon>Flavobacteriales</taxon>
        <taxon>Flavobacteriaceae</taxon>
        <taxon>Flavobacterium</taxon>
    </lineage>
</organism>
<reference evidence="1 2" key="1">
    <citation type="submission" date="2016-10" db="EMBL/GenBank/DDBJ databases">
        <title>Flavobacterium gilvum sp. nov., isolated from stream water.</title>
        <authorList>
            <person name="Shin S.-K."/>
            <person name="Cho Y.-J."/>
            <person name="Yi H."/>
        </authorList>
    </citation>
    <scope>NUCLEOTIDE SEQUENCE [LARGE SCALE GENOMIC DNA]</scope>
    <source>
        <strain evidence="1 2">EM1308</strain>
    </source>
</reference>
<evidence type="ECO:0000313" key="2">
    <source>
        <dbReference type="Proteomes" id="UP000175968"/>
    </source>
</evidence>
<accession>A0AAC9I384</accession>
<keyword evidence="2" id="KW-1185">Reference proteome</keyword>
<dbReference type="RefSeq" id="WP_035637736.1">
    <property type="nucleotide sequence ID" value="NZ_CP017479.1"/>
</dbReference>
<gene>
    <name evidence="1" type="ORF">EM308_07930</name>
</gene>